<keyword evidence="2" id="KW-0238">DNA-binding</keyword>
<accession>A0ABQ1FY97</accession>
<comment type="caution">
    <text evidence="4">The sequence shown here is derived from an EMBL/GenBank/DDBJ whole genome shotgun (WGS) entry which is preliminary data.</text>
</comment>
<proteinExistence type="predicted"/>
<gene>
    <name evidence="4" type="ORF">GCM10011328_05810</name>
</gene>
<dbReference type="InterPro" id="IPR038500">
    <property type="entry name" value="Antitermination_sf"/>
</dbReference>
<keyword evidence="1" id="KW-0805">Transcription regulation</keyword>
<organism evidence="4 5">
    <name type="scientific">Hafnia psychrotolerans</name>
    <dbReference type="NCBI Taxonomy" id="1477018"/>
    <lineage>
        <taxon>Bacteria</taxon>
        <taxon>Pseudomonadati</taxon>
        <taxon>Pseudomonadota</taxon>
        <taxon>Gammaproteobacteria</taxon>
        <taxon>Enterobacterales</taxon>
        <taxon>Hafniaceae</taxon>
        <taxon>Hafnia</taxon>
    </lineage>
</organism>
<evidence type="ECO:0000313" key="4">
    <source>
        <dbReference type="EMBL" id="GGA33811.1"/>
    </source>
</evidence>
<keyword evidence="5" id="KW-1185">Reference proteome</keyword>
<dbReference type="RefSeq" id="WP_188470215.1">
    <property type="nucleotide sequence ID" value="NZ_BMFZ01000001.1"/>
</dbReference>
<name>A0ABQ1FY97_9GAMM</name>
<reference evidence="5" key="1">
    <citation type="journal article" date="2019" name="Int. J. Syst. Evol. Microbiol.">
        <title>The Global Catalogue of Microorganisms (GCM) 10K type strain sequencing project: providing services to taxonomists for standard genome sequencing and annotation.</title>
        <authorList>
            <consortium name="The Broad Institute Genomics Platform"/>
            <consortium name="The Broad Institute Genome Sequencing Center for Infectious Disease"/>
            <person name="Wu L."/>
            <person name="Ma J."/>
        </authorList>
    </citation>
    <scope>NUCLEOTIDE SEQUENCE [LARGE SCALE GENOMIC DNA]</scope>
    <source>
        <strain evidence="5">CGMCC 1.12806</strain>
    </source>
</reference>
<sequence length="234" mass="25641">MRIEHALLASSPKSPSIMSMAVETKPQSNLCTDHTGEMQDRRVVRASQSRSGGKGGYTDVMFALGVTQSREAQGLSLLYAKYNKDPKEREAAIERLAQFAIKQAPKLVGKASGRQMARCMVLLAKLAVDDFCRTADVERARCRCGGTGKVYDLVATKLAGHAVEKTCQRCHGTGLKPMTSAPAFKVVKGLLPELSQPSWNRNWQRFFDMLISHCCQDASAAESVLGRVSRCDMI</sequence>
<dbReference type="Proteomes" id="UP000627464">
    <property type="component" value="Unassembled WGS sequence"/>
</dbReference>
<protein>
    <submittedName>
        <fullName evidence="4">Antitermination protein</fullName>
    </submittedName>
</protein>
<keyword evidence="3" id="KW-0804">Transcription</keyword>
<evidence type="ECO:0000256" key="3">
    <source>
        <dbReference type="ARBA" id="ARBA00023163"/>
    </source>
</evidence>
<dbReference type="Pfam" id="PF03589">
    <property type="entry name" value="Antiterm"/>
    <property type="match status" value="1"/>
</dbReference>
<dbReference type="EMBL" id="BMFZ01000001">
    <property type="protein sequence ID" value="GGA33811.1"/>
    <property type="molecule type" value="Genomic_DNA"/>
</dbReference>
<evidence type="ECO:0000313" key="5">
    <source>
        <dbReference type="Proteomes" id="UP000627464"/>
    </source>
</evidence>
<dbReference type="InterPro" id="IPR003222">
    <property type="entry name" value="Antitermntn"/>
</dbReference>
<evidence type="ECO:0000256" key="1">
    <source>
        <dbReference type="ARBA" id="ARBA00023015"/>
    </source>
</evidence>
<evidence type="ECO:0000256" key="2">
    <source>
        <dbReference type="ARBA" id="ARBA00023125"/>
    </source>
</evidence>
<dbReference type="Gene3D" id="1.10.274.110">
    <property type="match status" value="1"/>
</dbReference>